<proteinExistence type="predicted"/>
<dbReference type="Proteomes" id="UP000479639">
    <property type="component" value="Unassembled WGS sequence"/>
</dbReference>
<dbReference type="AlphaFoldDB" id="A0A7C8FLE4"/>
<sequence>MEDVFYVAMLDGVADIIDSPSKIEAYEGRFPIARSGINGYDLVCTPEDGWLIERPSDDELCGIERFRMPVAAPDAVARIMALSIDDPDAARAEIESIGVE</sequence>
<organism evidence="1 2">
    <name type="scientific">Adlercreutzia muris</name>
    <dbReference type="NCBI Taxonomy" id="1796610"/>
    <lineage>
        <taxon>Bacteria</taxon>
        <taxon>Bacillati</taxon>
        <taxon>Actinomycetota</taxon>
        <taxon>Coriobacteriia</taxon>
        <taxon>Eggerthellales</taxon>
        <taxon>Eggerthellaceae</taxon>
        <taxon>Adlercreutzia</taxon>
    </lineage>
</organism>
<name>A0A7C8FLE4_9ACTN</name>
<dbReference type="EMBL" id="WAJS01000017">
    <property type="protein sequence ID" value="KAB1647998.1"/>
    <property type="molecule type" value="Genomic_DNA"/>
</dbReference>
<evidence type="ECO:0000313" key="1">
    <source>
        <dbReference type="EMBL" id="KAB1647998.1"/>
    </source>
</evidence>
<evidence type="ECO:0000313" key="2">
    <source>
        <dbReference type="Proteomes" id="UP000479639"/>
    </source>
</evidence>
<dbReference type="RefSeq" id="WP_151430689.1">
    <property type="nucleotide sequence ID" value="NZ_JANJZI010000003.1"/>
</dbReference>
<comment type="caution">
    <text evidence="1">The sequence shown here is derived from an EMBL/GenBank/DDBJ whole genome shotgun (WGS) entry which is preliminary data.</text>
</comment>
<keyword evidence="2" id="KW-1185">Reference proteome</keyword>
<gene>
    <name evidence="1" type="ORF">F8D48_06815</name>
</gene>
<reference evidence="1 2" key="1">
    <citation type="submission" date="2019-09" db="EMBL/GenBank/DDBJ databases">
        <title>Whole genome shotgun sequencing (WGS) of Ellagibacter isourolithinifaciens DSM 104140(T) and Adlercreutzia muris DSM 29508(T).</title>
        <authorList>
            <person name="Stoll D.A."/>
            <person name="Danylec N."/>
            <person name="Huch M."/>
        </authorList>
    </citation>
    <scope>NUCLEOTIDE SEQUENCE [LARGE SCALE GENOMIC DNA]</scope>
    <source>
        <strain evidence="1 2">DSM 29508</strain>
    </source>
</reference>
<accession>A0A7C8FLE4</accession>
<protein>
    <submittedName>
        <fullName evidence="1">Uncharacterized protein</fullName>
    </submittedName>
</protein>